<evidence type="ECO:0000259" key="2">
    <source>
        <dbReference type="PROSITE" id="PS50887"/>
    </source>
</evidence>
<dbReference type="RefSeq" id="WP_206708827.1">
    <property type="nucleotide sequence ID" value="NZ_CP059066.1"/>
</dbReference>
<dbReference type="Pfam" id="PF13556">
    <property type="entry name" value="HTH_30"/>
    <property type="match status" value="1"/>
</dbReference>
<accession>A0A8A0RJK0</accession>
<dbReference type="InterPro" id="IPR041522">
    <property type="entry name" value="CdaR_GGDEF"/>
</dbReference>
<name>A0A8A0RJK0_9FIRM</name>
<organism evidence="3 4">
    <name type="scientific">Koleobacter methoxysyntrophicus</name>
    <dbReference type="NCBI Taxonomy" id="2751313"/>
    <lineage>
        <taxon>Bacteria</taxon>
        <taxon>Bacillati</taxon>
        <taxon>Bacillota</taxon>
        <taxon>Clostridia</taxon>
        <taxon>Koleobacterales</taxon>
        <taxon>Koleobacteraceae</taxon>
        <taxon>Koleobacter</taxon>
    </lineage>
</organism>
<dbReference type="InterPro" id="IPR042070">
    <property type="entry name" value="PucR_C-HTH_sf"/>
</dbReference>
<dbReference type="Pfam" id="PF07905">
    <property type="entry name" value="PucR"/>
    <property type="match status" value="1"/>
</dbReference>
<evidence type="ECO:0000256" key="1">
    <source>
        <dbReference type="ARBA" id="ARBA00006754"/>
    </source>
</evidence>
<dbReference type="InterPro" id="IPR025736">
    <property type="entry name" value="PucR_C-HTH_dom"/>
</dbReference>
<dbReference type="KEGG" id="kme:H0A61_00954"/>
<dbReference type="AlphaFoldDB" id="A0A8A0RJK0"/>
<dbReference type="PROSITE" id="PS50887">
    <property type="entry name" value="GGDEF"/>
    <property type="match status" value="1"/>
</dbReference>
<sequence length="545" mass="62750">MAFTVKDALRLNVFKNAQLVAGHEGLDNEIRWVNILEILDELDHLHEGELLITTAFGLNNTDADYHRSIMMEFFKKKLAAVAVQTGYYLDSIPETMKELADKYRLPLIQLPPKVSFSEINRAITENLTREDLDLEFAQKVNTILTGTLLAHQGIHGIARALYKLTAHPIRILNYFYQVISCAGTDNYSEEFLMNELHSMKKNGLIDLINSLSRPYEITGLTAEYIPDQVLIPIRTEGEVLGYISALKDGREFTKKDFIALTQGASLCSLDLIKEERLLKTRHNYNQEFFKELISEDNISRERLNYWSKRIPLPREAVFSVCIVELNSSEWKLLKKVTNLLEVFFQQKHVTGIVSCSENEIIILLYHSPSKKPEALRSLIVEMREAIEKYFDNIKLNLGVGSTYNNIYDFKKSYEEAKRVLVCNKLSLKGNTHIFYKDMGLLRLLLEIPNTGALHSFYKDTIEPLEEYDKKHNMNLTGSLRVFLKNPNINKASRELFIHRHTLKYRLNKIQELTDLDPNLAEHQFVLKMGLLINDFLNAKNSTAAT</sequence>
<proteinExistence type="inferred from homology"/>
<dbReference type="InterPro" id="IPR051448">
    <property type="entry name" value="CdaR-like_regulators"/>
</dbReference>
<comment type="similarity">
    <text evidence="1">Belongs to the CdaR family.</text>
</comment>
<reference evidence="3" key="1">
    <citation type="submission" date="2020-07" db="EMBL/GenBank/DDBJ databases">
        <title>Koleobacter methoxysyntrophicus gen. nov., sp. nov., a novel anaerobic bacterium isolated from deep subsurface oil field and proposal of Koleobacterales ord. nov. in the phylum Firmicutes.</title>
        <authorList>
            <person name="Sakamoto S."/>
            <person name="Tamaki H."/>
        </authorList>
    </citation>
    <scope>NUCLEOTIDE SEQUENCE</scope>
    <source>
        <strain evidence="3">NRmbB1</strain>
    </source>
</reference>
<dbReference type="PANTHER" id="PTHR33744">
    <property type="entry name" value="CARBOHYDRATE DIACID REGULATOR"/>
    <property type="match status" value="1"/>
</dbReference>
<dbReference type="PANTHER" id="PTHR33744:SF1">
    <property type="entry name" value="DNA-BINDING TRANSCRIPTIONAL ACTIVATOR ADER"/>
    <property type="match status" value="1"/>
</dbReference>
<protein>
    <submittedName>
        <fullName evidence="3">Purine catabolism regulatory protein</fullName>
    </submittedName>
</protein>
<evidence type="ECO:0000313" key="4">
    <source>
        <dbReference type="Proteomes" id="UP000662904"/>
    </source>
</evidence>
<dbReference type="Gene3D" id="1.10.10.2840">
    <property type="entry name" value="PucR C-terminal helix-turn-helix domain"/>
    <property type="match status" value="1"/>
</dbReference>
<dbReference type="EMBL" id="CP059066">
    <property type="protein sequence ID" value="QSQ08621.1"/>
    <property type="molecule type" value="Genomic_DNA"/>
</dbReference>
<dbReference type="Proteomes" id="UP000662904">
    <property type="component" value="Chromosome"/>
</dbReference>
<gene>
    <name evidence="3" type="primary">pucR_2</name>
    <name evidence="3" type="ORF">H0A61_00954</name>
</gene>
<evidence type="ECO:0000313" key="3">
    <source>
        <dbReference type="EMBL" id="QSQ08621.1"/>
    </source>
</evidence>
<dbReference type="InterPro" id="IPR000160">
    <property type="entry name" value="GGDEF_dom"/>
</dbReference>
<dbReference type="Pfam" id="PF17853">
    <property type="entry name" value="GGDEF_2"/>
    <property type="match status" value="1"/>
</dbReference>
<keyword evidence="4" id="KW-1185">Reference proteome</keyword>
<feature type="domain" description="GGDEF" evidence="2">
    <location>
        <begin position="316"/>
        <end position="438"/>
    </location>
</feature>
<dbReference type="InterPro" id="IPR012914">
    <property type="entry name" value="PucR_dom"/>
</dbReference>